<feature type="compositionally biased region" description="Polar residues" evidence="1">
    <location>
        <begin position="106"/>
        <end position="136"/>
    </location>
</feature>
<feature type="compositionally biased region" description="Low complexity" evidence="1">
    <location>
        <begin position="168"/>
        <end position="180"/>
    </location>
</feature>
<feature type="region of interest" description="Disordered" evidence="1">
    <location>
        <begin position="1"/>
        <end position="75"/>
    </location>
</feature>
<gene>
    <name evidence="2" type="ORF">GGP41_002041</name>
</gene>
<evidence type="ECO:0000256" key="1">
    <source>
        <dbReference type="SAM" id="MobiDB-lite"/>
    </source>
</evidence>
<accession>A0A8H5ZQG9</accession>
<feature type="compositionally biased region" description="Polar residues" evidence="1">
    <location>
        <begin position="14"/>
        <end position="32"/>
    </location>
</feature>
<evidence type="ECO:0000313" key="2">
    <source>
        <dbReference type="EMBL" id="KAF5853497.1"/>
    </source>
</evidence>
<comment type="caution">
    <text evidence="2">The sequence shown here is derived from an EMBL/GenBank/DDBJ whole genome shotgun (WGS) entry which is preliminary data.</text>
</comment>
<proteinExistence type="predicted"/>
<feature type="compositionally biased region" description="Polar residues" evidence="1">
    <location>
        <begin position="39"/>
        <end position="49"/>
    </location>
</feature>
<dbReference type="AlphaFoldDB" id="A0A8H5ZQG9"/>
<reference evidence="2" key="1">
    <citation type="submission" date="2019-11" db="EMBL/GenBank/DDBJ databases">
        <title>Bipolaris sorokiniana Genome sequencing.</title>
        <authorList>
            <person name="Wang H."/>
        </authorList>
    </citation>
    <scope>NUCLEOTIDE SEQUENCE</scope>
</reference>
<sequence length="214" mass="22316">MTSRPSLMPPTEGSFLSSGSFTPSGLTPNTRNQAEEALTANSTAQTDSAAPNPRLLPLMGTGGGNETPTQNGTTEVLKAYTGYRRPGVVRASSANYENALKRAQEASASSDLSTDSEVPNNNNNGQIVASPASMSTPFPLPGQGVVPLNYNSPVGLPQGDSQKKSRSRGLSLSGLAQQQGWTEQDYKRIYSAELMAADSKNSAGYGSAPKTETA</sequence>
<protein>
    <submittedName>
        <fullName evidence="2">Uncharacterized protein</fullName>
    </submittedName>
</protein>
<dbReference type="Proteomes" id="UP000624244">
    <property type="component" value="Unassembled WGS sequence"/>
</dbReference>
<organism evidence="2 3">
    <name type="scientific">Cochliobolus sativus</name>
    <name type="common">Common root rot and spot blotch fungus</name>
    <name type="synonym">Bipolaris sorokiniana</name>
    <dbReference type="NCBI Taxonomy" id="45130"/>
    <lineage>
        <taxon>Eukaryota</taxon>
        <taxon>Fungi</taxon>
        <taxon>Dikarya</taxon>
        <taxon>Ascomycota</taxon>
        <taxon>Pezizomycotina</taxon>
        <taxon>Dothideomycetes</taxon>
        <taxon>Pleosporomycetidae</taxon>
        <taxon>Pleosporales</taxon>
        <taxon>Pleosporineae</taxon>
        <taxon>Pleosporaceae</taxon>
        <taxon>Bipolaris</taxon>
    </lineage>
</organism>
<feature type="region of interest" description="Disordered" evidence="1">
    <location>
        <begin position="101"/>
        <end position="181"/>
    </location>
</feature>
<evidence type="ECO:0000313" key="3">
    <source>
        <dbReference type="Proteomes" id="UP000624244"/>
    </source>
</evidence>
<name>A0A8H5ZQG9_COCSA</name>
<dbReference type="OMA" id="QQGWTEQ"/>
<dbReference type="EMBL" id="WNKQ01000002">
    <property type="protein sequence ID" value="KAF5853497.1"/>
    <property type="molecule type" value="Genomic_DNA"/>
</dbReference>